<proteinExistence type="predicted"/>
<evidence type="ECO:0000313" key="1">
    <source>
        <dbReference type="EMBL" id="DAE27442.1"/>
    </source>
</evidence>
<protein>
    <submittedName>
        <fullName evidence="1">Uncharacterized protein</fullName>
    </submittedName>
</protein>
<organism evidence="1">
    <name type="scientific">virus sp. ctLTC15</name>
    <dbReference type="NCBI Taxonomy" id="2826801"/>
    <lineage>
        <taxon>Viruses</taxon>
    </lineage>
</organism>
<dbReference type="EMBL" id="BK015839">
    <property type="protein sequence ID" value="DAE27442.1"/>
    <property type="molecule type" value="Genomic_DNA"/>
</dbReference>
<reference evidence="1" key="1">
    <citation type="journal article" date="2021" name="Proc. Natl. Acad. Sci. U.S.A.">
        <title>A Catalog of Tens of Thousands of Viruses from Human Metagenomes Reveals Hidden Associations with Chronic Diseases.</title>
        <authorList>
            <person name="Tisza M.J."/>
            <person name="Buck C.B."/>
        </authorList>
    </citation>
    <scope>NUCLEOTIDE SEQUENCE</scope>
    <source>
        <strain evidence="1">CtLTC15</strain>
    </source>
</reference>
<name>A0A8S5R8H5_9VIRU</name>
<sequence>MTDFWHLRIYVHNSKTDNHCGRGGAPLIELKNTPH</sequence>
<accession>A0A8S5R8H5</accession>